<feature type="transmembrane region" description="Helical" evidence="2">
    <location>
        <begin position="45"/>
        <end position="69"/>
    </location>
</feature>
<dbReference type="EMBL" id="MN738796">
    <property type="protein sequence ID" value="QHT37432.1"/>
    <property type="molecule type" value="Genomic_DNA"/>
</dbReference>
<protein>
    <submittedName>
        <fullName evidence="3">Uncharacterized protein</fullName>
    </submittedName>
</protein>
<organism evidence="3">
    <name type="scientific">viral metagenome</name>
    <dbReference type="NCBI Taxonomy" id="1070528"/>
    <lineage>
        <taxon>unclassified sequences</taxon>
        <taxon>metagenomes</taxon>
        <taxon>organismal metagenomes</taxon>
    </lineage>
</organism>
<reference evidence="3" key="1">
    <citation type="journal article" date="2020" name="Nature">
        <title>Giant virus diversity and host interactions through global metagenomics.</title>
        <authorList>
            <person name="Schulz F."/>
            <person name="Roux S."/>
            <person name="Paez-Espino D."/>
            <person name="Jungbluth S."/>
            <person name="Walsh D.A."/>
            <person name="Denef V.J."/>
            <person name="McMahon K.D."/>
            <person name="Konstantinidis K.T."/>
            <person name="Eloe-Fadrosh E.A."/>
            <person name="Kyrpides N.C."/>
            <person name="Woyke T."/>
        </authorList>
    </citation>
    <scope>NUCLEOTIDE SEQUENCE</scope>
    <source>
        <strain evidence="3">GVMAG-S-ERX555997-44</strain>
    </source>
</reference>
<keyword evidence="2" id="KW-1133">Transmembrane helix</keyword>
<feature type="region of interest" description="Disordered" evidence="1">
    <location>
        <begin position="80"/>
        <end position="141"/>
    </location>
</feature>
<keyword evidence="2" id="KW-0812">Transmembrane</keyword>
<dbReference type="AlphaFoldDB" id="A0A6C0F899"/>
<evidence type="ECO:0000313" key="3">
    <source>
        <dbReference type="EMBL" id="QHT37432.1"/>
    </source>
</evidence>
<name>A0A6C0F899_9ZZZZ</name>
<evidence type="ECO:0000256" key="1">
    <source>
        <dbReference type="SAM" id="MobiDB-lite"/>
    </source>
</evidence>
<feature type="compositionally biased region" description="Basic and acidic residues" evidence="1">
    <location>
        <begin position="131"/>
        <end position="140"/>
    </location>
</feature>
<accession>A0A6C0F899</accession>
<feature type="compositionally biased region" description="Acidic residues" evidence="1">
    <location>
        <begin position="90"/>
        <end position="130"/>
    </location>
</feature>
<keyword evidence="2" id="KW-0472">Membrane</keyword>
<proteinExistence type="predicted"/>
<evidence type="ECO:0000256" key="2">
    <source>
        <dbReference type="SAM" id="Phobius"/>
    </source>
</evidence>
<sequence length="190" mass="21387">MIKKLKMKNLNLLFAAALILLMYRTPSFLTDIATSAFGRAALVIILAYVLIYCEFSCAIFFALIVIVLFHNTLEGFKEGESSMADITEKEPEEDPPGDEEEEDPGEAPGEDPEEDPGDEDNEKEEEDKNDDEQAKNDGKEGFLGFNMISKKVMNKNFLGDLRNTMKHNLTDFDRFLKTNSEKSTIASTKQ</sequence>